<dbReference type="GeneID" id="25569019"/>
<dbReference type="EMBL" id="GL349498">
    <property type="protein sequence ID" value="KNC55275.1"/>
    <property type="molecule type" value="Genomic_DNA"/>
</dbReference>
<dbReference type="RefSeq" id="XP_013753098.1">
    <property type="nucleotide sequence ID" value="XM_013897644.1"/>
</dbReference>
<sequence length="178" mass="20124">MRHPKNTSQLCLSLGFSCGYSRTSLVWTQCPWLFLSRQLLLALHTFLPTYGPQKGKANDAFSNALRLVKPEMIQIFLCVLSPEWNRDDVMVSGADRDEGYQGHAERPSRYPGQRVRPAVYQTAQGDCQVPGWWLAQGYRDRGQQDCYWWPTGAGYLAAIPASGLGRAECFSEQVRLPH</sequence>
<dbReference type="PROSITE" id="PS51257">
    <property type="entry name" value="PROKAR_LIPOPROTEIN"/>
    <property type="match status" value="1"/>
</dbReference>
<evidence type="ECO:0000313" key="1">
    <source>
        <dbReference type="EMBL" id="KNC55275.1"/>
    </source>
</evidence>
<proteinExistence type="predicted"/>
<gene>
    <name evidence="1" type="ORF">AMSG_10914</name>
</gene>
<evidence type="ECO:0000313" key="2">
    <source>
        <dbReference type="Proteomes" id="UP000054408"/>
    </source>
</evidence>
<dbReference type="Proteomes" id="UP000054408">
    <property type="component" value="Unassembled WGS sequence"/>
</dbReference>
<protein>
    <submittedName>
        <fullName evidence="1">Uncharacterized protein</fullName>
    </submittedName>
</protein>
<accession>A0A0L0DSN0</accession>
<name>A0A0L0DSN0_THETB</name>
<organism evidence="1 2">
    <name type="scientific">Thecamonas trahens ATCC 50062</name>
    <dbReference type="NCBI Taxonomy" id="461836"/>
    <lineage>
        <taxon>Eukaryota</taxon>
        <taxon>Apusozoa</taxon>
        <taxon>Apusomonadida</taxon>
        <taxon>Apusomonadidae</taxon>
        <taxon>Thecamonas</taxon>
    </lineage>
</organism>
<dbReference type="AlphaFoldDB" id="A0A0L0DSN0"/>
<keyword evidence="2" id="KW-1185">Reference proteome</keyword>
<reference evidence="1 2" key="1">
    <citation type="submission" date="2010-05" db="EMBL/GenBank/DDBJ databases">
        <title>The Genome Sequence of Thecamonas trahens ATCC 50062.</title>
        <authorList>
            <consortium name="The Broad Institute Genome Sequencing Platform"/>
            <person name="Russ C."/>
            <person name="Cuomo C."/>
            <person name="Shea T."/>
            <person name="Young S.K."/>
            <person name="Zeng Q."/>
            <person name="Koehrsen M."/>
            <person name="Haas B."/>
            <person name="Borodovsky M."/>
            <person name="Guigo R."/>
            <person name="Alvarado L."/>
            <person name="Berlin A."/>
            <person name="Bochicchio J."/>
            <person name="Borenstein D."/>
            <person name="Chapman S."/>
            <person name="Chen Z."/>
            <person name="Freedman E."/>
            <person name="Gellesch M."/>
            <person name="Goldberg J."/>
            <person name="Griggs A."/>
            <person name="Gujja S."/>
            <person name="Heilman E."/>
            <person name="Heiman D."/>
            <person name="Hepburn T."/>
            <person name="Howarth C."/>
            <person name="Jen D."/>
            <person name="Larson L."/>
            <person name="Mehta T."/>
            <person name="Park D."/>
            <person name="Pearson M."/>
            <person name="Roberts A."/>
            <person name="Saif S."/>
            <person name="Shenoy N."/>
            <person name="Sisk P."/>
            <person name="Stolte C."/>
            <person name="Sykes S."/>
            <person name="Thomson T."/>
            <person name="Walk T."/>
            <person name="White J."/>
            <person name="Yandava C."/>
            <person name="Burger G."/>
            <person name="Gray M.W."/>
            <person name="Holland P.W.H."/>
            <person name="King N."/>
            <person name="Lang F.B.F."/>
            <person name="Roger A.J."/>
            <person name="Ruiz-Trillo I."/>
            <person name="Lander E."/>
            <person name="Nusbaum C."/>
        </authorList>
    </citation>
    <scope>NUCLEOTIDE SEQUENCE [LARGE SCALE GENOMIC DNA]</scope>
    <source>
        <strain evidence="1 2">ATCC 50062</strain>
    </source>
</reference>